<proteinExistence type="predicted"/>
<sequence>MNSAMEEMAKRARTDTAFRQKLLDTRSQKDPLAAFCRCAQGEGYGLTIGDIVSDGEEYSCNQLKSTNGGGVTPYAYFDDPYEMFFVELEYYQKNQPPEKKE</sequence>
<evidence type="ECO:0008006" key="3">
    <source>
        <dbReference type="Google" id="ProtNLM"/>
    </source>
</evidence>
<accession>A0A9D1ITD4</accession>
<name>A0A9D1ITD4_9FIRM</name>
<reference evidence="1" key="2">
    <citation type="journal article" date="2021" name="PeerJ">
        <title>Extensive microbial diversity within the chicken gut microbiome revealed by metagenomics and culture.</title>
        <authorList>
            <person name="Gilroy R."/>
            <person name="Ravi A."/>
            <person name="Getino M."/>
            <person name="Pursley I."/>
            <person name="Horton D.L."/>
            <person name="Alikhan N.F."/>
            <person name="Baker D."/>
            <person name="Gharbi K."/>
            <person name="Hall N."/>
            <person name="Watson M."/>
            <person name="Adriaenssens E.M."/>
            <person name="Foster-Nyarko E."/>
            <person name="Jarju S."/>
            <person name="Secka A."/>
            <person name="Antonio M."/>
            <person name="Oren A."/>
            <person name="Chaudhuri R.R."/>
            <person name="La Ragione R."/>
            <person name="Hildebrand F."/>
            <person name="Pallen M.J."/>
        </authorList>
    </citation>
    <scope>NUCLEOTIDE SEQUENCE</scope>
    <source>
        <strain evidence="1">4509</strain>
    </source>
</reference>
<gene>
    <name evidence="1" type="ORF">IAD19_04585</name>
</gene>
<reference evidence="1" key="1">
    <citation type="submission" date="2020-10" db="EMBL/GenBank/DDBJ databases">
        <authorList>
            <person name="Gilroy R."/>
        </authorList>
    </citation>
    <scope>NUCLEOTIDE SEQUENCE</scope>
    <source>
        <strain evidence="1">4509</strain>
    </source>
</reference>
<organism evidence="1 2">
    <name type="scientific">Candidatus Egerieicola faecale</name>
    <dbReference type="NCBI Taxonomy" id="2840774"/>
    <lineage>
        <taxon>Bacteria</taxon>
        <taxon>Bacillati</taxon>
        <taxon>Bacillota</taxon>
        <taxon>Clostridia</taxon>
        <taxon>Eubacteriales</taxon>
        <taxon>Oscillospiraceae</taxon>
        <taxon>Oscillospiraceae incertae sedis</taxon>
        <taxon>Candidatus Egerieicola</taxon>
    </lineage>
</organism>
<dbReference type="EMBL" id="DVMX01000092">
    <property type="protein sequence ID" value="HIU41812.1"/>
    <property type="molecule type" value="Genomic_DNA"/>
</dbReference>
<protein>
    <recommendedName>
        <fullName evidence="3">Nif11 domain-containing protein</fullName>
    </recommendedName>
</protein>
<evidence type="ECO:0000313" key="1">
    <source>
        <dbReference type="EMBL" id="HIU41812.1"/>
    </source>
</evidence>
<comment type="caution">
    <text evidence="1">The sequence shown here is derived from an EMBL/GenBank/DDBJ whole genome shotgun (WGS) entry which is preliminary data.</text>
</comment>
<evidence type="ECO:0000313" key="2">
    <source>
        <dbReference type="Proteomes" id="UP000824082"/>
    </source>
</evidence>
<dbReference type="Proteomes" id="UP000824082">
    <property type="component" value="Unassembled WGS sequence"/>
</dbReference>
<dbReference type="AlphaFoldDB" id="A0A9D1ITD4"/>